<protein>
    <recommendedName>
        <fullName evidence="12">Serine/threonine-protein kinase PLK</fullName>
        <ecNumber evidence="12">2.7.11.21</ecNumber>
    </recommendedName>
    <alternativeName>
        <fullName evidence="12">Polo-like kinase</fullName>
    </alternativeName>
</protein>
<evidence type="ECO:0000256" key="10">
    <source>
        <dbReference type="ARBA" id="ARBA00048347"/>
    </source>
</evidence>
<dbReference type="SUPFAM" id="SSF82615">
    <property type="entry name" value="Polo-box domain"/>
    <property type="match status" value="2"/>
</dbReference>
<evidence type="ECO:0000256" key="3">
    <source>
        <dbReference type="ARBA" id="ARBA00022527"/>
    </source>
</evidence>
<reference evidence="15 17" key="2">
    <citation type="submission" date="2018-11" db="EMBL/GenBank/DDBJ databases">
        <authorList>
            <consortium name="Pathogen Informatics"/>
        </authorList>
    </citation>
    <scope>NUCLEOTIDE SEQUENCE [LARGE SCALE GENOMIC DNA]</scope>
</reference>
<dbReference type="FunFam" id="3.30.1120.30:FF:000001">
    <property type="entry name" value="Serine/threonine-protein kinase PLK"/>
    <property type="match status" value="1"/>
</dbReference>
<dbReference type="PROSITE" id="PS00108">
    <property type="entry name" value="PROTEIN_KINASE_ST"/>
    <property type="match status" value="1"/>
</dbReference>
<feature type="domain" description="POLO box" evidence="14">
    <location>
        <begin position="371"/>
        <end position="449"/>
    </location>
</feature>
<feature type="domain" description="Protein kinase" evidence="13">
    <location>
        <begin position="24"/>
        <end position="276"/>
    </location>
</feature>
<evidence type="ECO:0000313" key="15">
    <source>
        <dbReference type="EMBL" id="VDL46472.1"/>
    </source>
</evidence>
<dbReference type="InterPro" id="IPR000719">
    <property type="entry name" value="Prot_kinase_dom"/>
</dbReference>
<evidence type="ECO:0000313" key="19">
    <source>
        <dbReference type="WBParaSite" id="HDID_0000426301-mRNA-1"/>
    </source>
</evidence>
<dbReference type="GO" id="GO:0007052">
    <property type="term" value="P:mitotic spindle organization"/>
    <property type="evidence" value="ECO:0007669"/>
    <property type="project" value="TreeGrafter"/>
</dbReference>
<dbReference type="Gene3D" id="1.10.510.10">
    <property type="entry name" value="Transferase(Phosphotransferase) domain 1"/>
    <property type="match status" value="1"/>
</dbReference>
<evidence type="ECO:0000313" key="18">
    <source>
        <dbReference type="Proteomes" id="UP000321570"/>
    </source>
</evidence>
<dbReference type="Pfam" id="PF00069">
    <property type="entry name" value="Pkinase"/>
    <property type="match status" value="1"/>
</dbReference>
<comment type="catalytic activity">
    <reaction evidence="9 12">
        <text>L-threonyl-[protein] + ATP = O-phospho-L-threonyl-[protein] + ADP + H(+)</text>
        <dbReference type="Rhea" id="RHEA:46608"/>
        <dbReference type="Rhea" id="RHEA-COMP:11060"/>
        <dbReference type="Rhea" id="RHEA-COMP:11605"/>
        <dbReference type="ChEBI" id="CHEBI:15378"/>
        <dbReference type="ChEBI" id="CHEBI:30013"/>
        <dbReference type="ChEBI" id="CHEBI:30616"/>
        <dbReference type="ChEBI" id="CHEBI:61977"/>
        <dbReference type="ChEBI" id="CHEBI:456216"/>
        <dbReference type="EC" id="2.7.11.21"/>
    </reaction>
</comment>
<gene>
    <name evidence="15" type="ORF">HDID_LOCUS4261</name>
    <name evidence="16" type="ORF">WMSIL1_LOCUS8243</name>
</gene>
<comment type="similarity">
    <text evidence="12">Belongs to the protein kinase superfamily. Ser/Thr protein kinase family. CDC5/Polo subfamily.</text>
</comment>
<keyword evidence="5" id="KW-0677">Repeat</keyword>
<dbReference type="InterPro" id="IPR033695">
    <property type="entry name" value="POLO_box_2"/>
</dbReference>
<sequence>MSSDRPKPKDVPNTIFDKKTSRTFLKGKFLGKGGFARCYEMTEKDTGVKLAGKVVSKSELVKKSQKEKMQQEVSIHSKLHHENIVGFHLSFEDNDFVYIILELCPRRTLMELHKRRHQVSEPEARYFIKQVVQGCQYLHVNRIVHRDLKLANLFLNDEMMVKIGDFGLASTIENDGEMKKTLCGTPNYIAPEILHKHGHSFEVDSWSVGCILYTLLVGRPPFETSSLQETYDKIKKNDYKIPSCISLTASSLIRAFLQANPQKRPSMFSALEHSFFKAFTPTCLPVSALTTCPRFDNLSKPGERRPLATLDDNLDVTTVNINLDRQYISDDCWLTSLFEKLTDLLNAPVLATTNTNAMEESEDPACIPIYWISKWVDYSDKYGIGYHMCDFSNGVLFNDETRLLFTANKENLQYIDSDGNEFLYTKDDYPESLKKKVTLLNCFTNYMQDNLLHTGADIIRRESDNMARLPFLRSWFRTRVAIVLHLSNGTLQLNFFDDHSKIILCPLMEAVTYIDPNRQFKTYRFSLLNRHGVNEALMKRLKYAHEMISSKLLHRIRKSRTTRGNDIFAYARGETREKNPND</sequence>
<dbReference type="InterPro" id="IPR017441">
    <property type="entry name" value="Protein_kinase_ATP_BS"/>
</dbReference>
<dbReference type="GO" id="GO:0000922">
    <property type="term" value="C:spindle pole"/>
    <property type="evidence" value="ECO:0007669"/>
    <property type="project" value="TreeGrafter"/>
</dbReference>
<organism evidence="19">
    <name type="scientific">Hymenolepis diminuta</name>
    <name type="common">Rat tapeworm</name>
    <dbReference type="NCBI Taxonomy" id="6216"/>
    <lineage>
        <taxon>Eukaryota</taxon>
        <taxon>Metazoa</taxon>
        <taxon>Spiralia</taxon>
        <taxon>Lophotrochozoa</taxon>
        <taxon>Platyhelminthes</taxon>
        <taxon>Cestoda</taxon>
        <taxon>Eucestoda</taxon>
        <taxon>Cyclophyllidea</taxon>
        <taxon>Hymenolepididae</taxon>
        <taxon>Hymenolepis</taxon>
    </lineage>
</organism>
<dbReference type="GO" id="GO:0005524">
    <property type="term" value="F:ATP binding"/>
    <property type="evidence" value="ECO:0007669"/>
    <property type="project" value="UniProtKB-UniRule"/>
</dbReference>
<keyword evidence="4 12" id="KW-0808">Transferase</keyword>
<dbReference type="WBParaSite" id="HDID_0000426301-mRNA-1">
    <property type="protein sequence ID" value="HDID_0000426301-mRNA-1"/>
    <property type="gene ID" value="HDID_0000426301"/>
</dbReference>
<feature type="binding site" evidence="11">
    <location>
        <position position="63"/>
    </location>
    <ligand>
        <name>ATP</name>
        <dbReference type="ChEBI" id="CHEBI:30616"/>
    </ligand>
</feature>
<dbReference type="FunFam" id="1.10.510.10:FF:000571">
    <property type="entry name" value="Maternal embryonic leucine zipper kinase"/>
    <property type="match status" value="1"/>
</dbReference>
<evidence type="ECO:0000256" key="2">
    <source>
        <dbReference type="ARBA" id="ARBA00022490"/>
    </source>
</evidence>
<keyword evidence="3 12" id="KW-0723">Serine/threonine-protein kinase</keyword>
<keyword evidence="7 12" id="KW-0418">Kinase</keyword>
<dbReference type="EC" id="2.7.11.21" evidence="12"/>
<comment type="subcellular location">
    <subcellularLocation>
        <location evidence="1">Cytoplasm</location>
    </subcellularLocation>
</comment>
<dbReference type="SMART" id="SM00220">
    <property type="entry name" value="S_TKc"/>
    <property type="match status" value="1"/>
</dbReference>
<dbReference type="PROSITE" id="PS00107">
    <property type="entry name" value="PROTEIN_KINASE_ATP"/>
    <property type="match status" value="1"/>
</dbReference>
<dbReference type="CDD" id="cd13117">
    <property type="entry name" value="POLO_box_2"/>
    <property type="match status" value="1"/>
</dbReference>
<dbReference type="GO" id="GO:0000776">
    <property type="term" value="C:kinetochore"/>
    <property type="evidence" value="ECO:0007669"/>
    <property type="project" value="TreeGrafter"/>
</dbReference>
<evidence type="ECO:0000256" key="5">
    <source>
        <dbReference type="ARBA" id="ARBA00022737"/>
    </source>
</evidence>
<reference evidence="16 18" key="3">
    <citation type="submission" date="2019-07" db="EMBL/GenBank/DDBJ databases">
        <authorList>
            <person name="Jastrzebski P J."/>
            <person name="Paukszto L."/>
            <person name="Jastrzebski P J."/>
        </authorList>
    </citation>
    <scope>NUCLEOTIDE SEQUENCE [LARGE SCALE GENOMIC DNA]</scope>
    <source>
        <strain evidence="16 18">WMS-il1</strain>
    </source>
</reference>
<dbReference type="Gene3D" id="3.30.1120.30">
    <property type="entry name" value="POLO box domain"/>
    <property type="match status" value="2"/>
</dbReference>
<accession>A0A0R3SH50</accession>
<dbReference type="InterPro" id="IPR000959">
    <property type="entry name" value="POLO_box_dom"/>
</dbReference>
<dbReference type="CDD" id="cd13118">
    <property type="entry name" value="POLO_box_1"/>
    <property type="match status" value="1"/>
</dbReference>
<dbReference type="GO" id="GO:0004674">
    <property type="term" value="F:protein serine/threonine kinase activity"/>
    <property type="evidence" value="ECO:0007669"/>
    <property type="project" value="UniProtKB-KW"/>
</dbReference>
<reference evidence="19" key="1">
    <citation type="submission" date="2017-02" db="UniProtKB">
        <authorList>
            <consortium name="WormBaseParasite"/>
        </authorList>
    </citation>
    <scope>IDENTIFICATION</scope>
</reference>
<dbReference type="GO" id="GO:0005737">
    <property type="term" value="C:cytoplasm"/>
    <property type="evidence" value="ECO:0007669"/>
    <property type="project" value="UniProtKB-SubCell"/>
</dbReference>
<dbReference type="EMBL" id="UYSG01001565">
    <property type="protein sequence ID" value="VDL46472.1"/>
    <property type="molecule type" value="Genomic_DNA"/>
</dbReference>
<proteinExistence type="inferred from homology"/>
<dbReference type="PANTHER" id="PTHR24345">
    <property type="entry name" value="SERINE/THREONINE-PROTEIN KINASE PLK"/>
    <property type="match status" value="1"/>
</dbReference>
<dbReference type="Proteomes" id="UP000274504">
    <property type="component" value="Unassembled WGS sequence"/>
</dbReference>
<evidence type="ECO:0000313" key="17">
    <source>
        <dbReference type="Proteomes" id="UP000274504"/>
    </source>
</evidence>
<evidence type="ECO:0000259" key="14">
    <source>
        <dbReference type="PROSITE" id="PS50078"/>
    </source>
</evidence>
<keyword evidence="18" id="KW-1185">Reference proteome</keyword>
<evidence type="ECO:0000256" key="6">
    <source>
        <dbReference type="ARBA" id="ARBA00022741"/>
    </source>
</evidence>
<keyword evidence="6 11" id="KW-0547">Nucleotide-binding</keyword>
<evidence type="ECO:0000256" key="9">
    <source>
        <dbReference type="ARBA" id="ARBA00047802"/>
    </source>
</evidence>
<feature type="domain" description="POLO box" evidence="14">
    <location>
        <begin position="471"/>
        <end position="553"/>
    </location>
</feature>
<dbReference type="CDD" id="cd14099">
    <property type="entry name" value="STKc_PLK"/>
    <property type="match status" value="1"/>
</dbReference>
<dbReference type="AlphaFoldDB" id="A0A0R3SH50"/>
<keyword evidence="2" id="KW-0963">Cytoplasm</keyword>
<evidence type="ECO:0000313" key="16">
    <source>
        <dbReference type="EMBL" id="VUZ49057.1"/>
    </source>
</evidence>
<dbReference type="SUPFAM" id="SSF56112">
    <property type="entry name" value="Protein kinase-like (PK-like)"/>
    <property type="match status" value="1"/>
</dbReference>
<comment type="catalytic activity">
    <reaction evidence="10">
        <text>L-seryl-[protein] + ATP = O-phospho-L-seryl-[protein] + ADP + H(+)</text>
        <dbReference type="Rhea" id="RHEA:17989"/>
        <dbReference type="Rhea" id="RHEA-COMP:9863"/>
        <dbReference type="Rhea" id="RHEA-COMP:11604"/>
        <dbReference type="ChEBI" id="CHEBI:15378"/>
        <dbReference type="ChEBI" id="CHEBI:29999"/>
        <dbReference type="ChEBI" id="CHEBI:30616"/>
        <dbReference type="ChEBI" id="CHEBI:83421"/>
        <dbReference type="ChEBI" id="CHEBI:456216"/>
        <dbReference type="EC" id="2.7.11.21"/>
    </reaction>
</comment>
<evidence type="ECO:0000256" key="8">
    <source>
        <dbReference type="ARBA" id="ARBA00022840"/>
    </source>
</evidence>
<evidence type="ECO:0000256" key="11">
    <source>
        <dbReference type="PROSITE-ProRule" id="PRU10141"/>
    </source>
</evidence>
<dbReference type="InterPro" id="IPR036947">
    <property type="entry name" value="POLO_box_dom_sf"/>
</dbReference>
<evidence type="ECO:0000259" key="13">
    <source>
        <dbReference type="PROSITE" id="PS50011"/>
    </source>
</evidence>
<dbReference type="OrthoDB" id="408964at2759"/>
<evidence type="ECO:0000256" key="12">
    <source>
        <dbReference type="RuleBase" id="RU361162"/>
    </source>
</evidence>
<dbReference type="Proteomes" id="UP000321570">
    <property type="component" value="Unassembled WGS sequence"/>
</dbReference>
<evidence type="ECO:0000256" key="1">
    <source>
        <dbReference type="ARBA" id="ARBA00004496"/>
    </source>
</evidence>
<name>A0A0R3SH50_HYMDI</name>
<dbReference type="Pfam" id="PF00659">
    <property type="entry name" value="POLO_box"/>
    <property type="match status" value="2"/>
</dbReference>
<dbReference type="PROSITE" id="PS50078">
    <property type="entry name" value="POLO_BOX"/>
    <property type="match status" value="2"/>
</dbReference>
<evidence type="ECO:0000256" key="7">
    <source>
        <dbReference type="ARBA" id="ARBA00022777"/>
    </source>
</evidence>
<dbReference type="InterPro" id="IPR033701">
    <property type="entry name" value="POLO_box_1"/>
</dbReference>
<dbReference type="Gene3D" id="3.30.200.20">
    <property type="entry name" value="Phosphorylase Kinase, domain 1"/>
    <property type="match status" value="1"/>
</dbReference>
<dbReference type="EMBL" id="CABIJS010000322">
    <property type="protein sequence ID" value="VUZ49057.1"/>
    <property type="molecule type" value="Genomic_DNA"/>
</dbReference>
<dbReference type="GO" id="GO:0005813">
    <property type="term" value="C:centrosome"/>
    <property type="evidence" value="ECO:0007669"/>
    <property type="project" value="TreeGrafter"/>
</dbReference>
<keyword evidence="8 11" id="KW-0067">ATP-binding</keyword>
<dbReference type="GO" id="GO:0005634">
    <property type="term" value="C:nucleus"/>
    <property type="evidence" value="ECO:0007669"/>
    <property type="project" value="TreeGrafter"/>
</dbReference>
<dbReference type="PANTHER" id="PTHR24345:SF93">
    <property type="entry name" value="SERINE_THREONINE-PROTEIN KINASE PLK1"/>
    <property type="match status" value="1"/>
</dbReference>
<dbReference type="STRING" id="6216.A0A0R3SH50"/>
<evidence type="ECO:0000256" key="4">
    <source>
        <dbReference type="ARBA" id="ARBA00022679"/>
    </source>
</evidence>
<dbReference type="FunFam" id="3.30.200.20:FF:000284">
    <property type="entry name" value="Serine/threonine-protein kinase PLK"/>
    <property type="match status" value="1"/>
</dbReference>
<dbReference type="PROSITE" id="PS50011">
    <property type="entry name" value="PROTEIN_KINASE_DOM"/>
    <property type="match status" value="1"/>
</dbReference>
<dbReference type="InterPro" id="IPR011009">
    <property type="entry name" value="Kinase-like_dom_sf"/>
</dbReference>
<dbReference type="InterPro" id="IPR008271">
    <property type="entry name" value="Ser/Thr_kinase_AS"/>
</dbReference>